<organism evidence="1 2">
    <name type="scientific">Blumeria graminis f. sp. tritici</name>
    <dbReference type="NCBI Taxonomy" id="62690"/>
    <lineage>
        <taxon>Eukaryota</taxon>
        <taxon>Fungi</taxon>
        <taxon>Dikarya</taxon>
        <taxon>Ascomycota</taxon>
        <taxon>Pezizomycotina</taxon>
        <taxon>Leotiomycetes</taxon>
        <taxon>Erysiphales</taxon>
        <taxon>Erysiphaceae</taxon>
        <taxon>Blumeria</taxon>
    </lineage>
</organism>
<feature type="non-terminal residue" evidence="1">
    <location>
        <position position="1"/>
    </location>
</feature>
<protein>
    <submittedName>
        <fullName evidence="1">Bgt-21007</fullName>
    </submittedName>
</protein>
<proteinExistence type="predicted"/>
<gene>
    <name evidence="1" type="ORF">BGT96224V316_LOCUS2213</name>
</gene>
<dbReference type="EMBL" id="LR026987">
    <property type="protein sequence ID" value="VCU40962.1"/>
    <property type="molecule type" value="Genomic_DNA"/>
</dbReference>
<keyword evidence="2" id="KW-1185">Reference proteome</keyword>
<name>A0A9X9PSE1_BLUGR</name>
<accession>A0A9X9PSE1</accession>
<reference evidence="1 2" key="1">
    <citation type="submission" date="2018-08" db="EMBL/GenBank/DDBJ databases">
        <authorList>
            <person name="Muller C M."/>
        </authorList>
    </citation>
    <scope>NUCLEOTIDE SEQUENCE [LARGE SCALE GENOMIC DNA]</scope>
</reference>
<sequence>AALICLCHLVCSRSTRYGLPVLPFSSEVGVQPIWTLIRRDDDQEAVNNTFYRCLYLECRLHYLKSLPWRPRTPLSRKYSKNVRPSMHICDLFTRLSNLPTACHPSRCKAPLEQQSPIDQDSNSAYYGLVFSSREDIAS</sequence>
<dbReference type="AlphaFoldDB" id="A0A9X9PSE1"/>
<evidence type="ECO:0000313" key="1">
    <source>
        <dbReference type="EMBL" id="VCU40962.1"/>
    </source>
</evidence>
<evidence type="ECO:0000313" key="2">
    <source>
        <dbReference type="Proteomes" id="UP000324639"/>
    </source>
</evidence>
<dbReference type="Proteomes" id="UP000324639">
    <property type="component" value="Chromosome Bgt_-04"/>
</dbReference>